<reference evidence="6" key="1">
    <citation type="journal article" date="2019" name="Int. J. Syst. Evol. Microbiol.">
        <title>The Global Catalogue of Microorganisms (GCM) 10K type strain sequencing project: providing services to taxonomists for standard genome sequencing and annotation.</title>
        <authorList>
            <consortium name="The Broad Institute Genomics Platform"/>
            <consortium name="The Broad Institute Genome Sequencing Center for Infectious Disease"/>
            <person name="Wu L."/>
            <person name="Ma J."/>
        </authorList>
    </citation>
    <scope>NUCLEOTIDE SEQUENCE [LARGE SCALE GENOMIC DNA]</scope>
    <source>
        <strain evidence="6">ICMP 6774ER</strain>
    </source>
</reference>
<evidence type="ECO:0000313" key="6">
    <source>
        <dbReference type="Proteomes" id="UP001597368"/>
    </source>
</evidence>
<evidence type="ECO:0000313" key="5">
    <source>
        <dbReference type="EMBL" id="MFD1938983.1"/>
    </source>
</evidence>
<keyword evidence="6" id="KW-1185">Reference proteome</keyword>
<dbReference type="InterPro" id="IPR002577">
    <property type="entry name" value="HTH_HxlR"/>
</dbReference>
<dbReference type="PROSITE" id="PS51118">
    <property type="entry name" value="HTH_HXLR"/>
    <property type="match status" value="1"/>
</dbReference>
<dbReference type="PANTHER" id="PTHR33204">
    <property type="entry name" value="TRANSCRIPTIONAL REGULATOR, MARR FAMILY"/>
    <property type="match status" value="1"/>
</dbReference>
<dbReference type="Proteomes" id="UP001597368">
    <property type="component" value="Unassembled WGS sequence"/>
</dbReference>
<sequence>MGVLDHTPAACRAREILDRVGGKWSLSVISQLGAETKRFTELSRGIEGVSHRMLTVTLRDLERDGIVSRRVYPVVPPRVEYALTPLGRTLLDLVGGLVTWAEDHLDEIDAARAAYDARAE</sequence>
<dbReference type="SUPFAM" id="SSF46785">
    <property type="entry name" value="Winged helix' DNA-binding domain"/>
    <property type="match status" value="1"/>
</dbReference>
<feature type="domain" description="HTH hxlR-type" evidence="4">
    <location>
        <begin position="11"/>
        <end position="109"/>
    </location>
</feature>
<accession>A0ABW4TCC2</accession>
<evidence type="ECO:0000259" key="4">
    <source>
        <dbReference type="PROSITE" id="PS51118"/>
    </source>
</evidence>
<dbReference type="RefSeq" id="WP_379581073.1">
    <property type="nucleotide sequence ID" value="NZ_JBHUFV010000079.1"/>
</dbReference>
<evidence type="ECO:0000256" key="1">
    <source>
        <dbReference type="ARBA" id="ARBA00023015"/>
    </source>
</evidence>
<organism evidence="5 6">
    <name type="scientific">Nonomuraea mangrovi</name>
    <dbReference type="NCBI Taxonomy" id="2316207"/>
    <lineage>
        <taxon>Bacteria</taxon>
        <taxon>Bacillati</taxon>
        <taxon>Actinomycetota</taxon>
        <taxon>Actinomycetes</taxon>
        <taxon>Streptosporangiales</taxon>
        <taxon>Streptosporangiaceae</taxon>
        <taxon>Nonomuraea</taxon>
    </lineage>
</organism>
<evidence type="ECO:0000256" key="2">
    <source>
        <dbReference type="ARBA" id="ARBA00023125"/>
    </source>
</evidence>
<gene>
    <name evidence="5" type="ORF">ACFSKW_46735</name>
</gene>
<evidence type="ECO:0000256" key="3">
    <source>
        <dbReference type="ARBA" id="ARBA00023163"/>
    </source>
</evidence>
<comment type="caution">
    <text evidence="5">The sequence shown here is derived from an EMBL/GenBank/DDBJ whole genome shotgun (WGS) entry which is preliminary data.</text>
</comment>
<dbReference type="Pfam" id="PF01638">
    <property type="entry name" value="HxlR"/>
    <property type="match status" value="1"/>
</dbReference>
<dbReference type="EMBL" id="JBHUFV010000079">
    <property type="protein sequence ID" value="MFD1938983.1"/>
    <property type="molecule type" value="Genomic_DNA"/>
</dbReference>
<dbReference type="PANTHER" id="PTHR33204:SF39">
    <property type="entry name" value="TRANSCRIPTIONAL REGULATORY PROTEIN"/>
    <property type="match status" value="1"/>
</dbReference>
<dbReference type="InterPro" id="IPR036388">
    <property type="entry name" value="WH-like_DNA-bd_sf"/>
</dbReference>
<keyword evidence="2" id="KW-0238">DNA-binding</keyword>
<name>A0ABW4TCC2_9ACTN</name>
<proteinExistence type="predicted"/>
<keyword evidence="3" id="KW-0804">Transcription</keyword>
<protein>
    <submittedName>
        <fullName evidence="5">Winged helix-turn-helix transcriptional regulator</fullName>
    </submittedName>
</protein>
<keyword evidence="1" id="KW-0805">Transcription regulation</keyword>
<dbReference type="Gene3D" id="1.10.10.10">
    <property type="entry name" value="Winged helix-like DNA-binding domain superfamily/Winged helix DNA-binding domain"/>
    <property type="match status" value="1"/>
</dbReference>
<dbReference type="InterPro" id="IPR036390">
    <property type="entry name" value="WH_DNA-bd_sf"/>
</dbReference>